<organism evidence="13">
    <name type="scientific">Schistocephalus solidus</name>
    <name type="common">Tapeworm</name>
    <dbReference type="NCBI Taxonomy" id="70667"/>
    <lineage>
        <taxon>Eukaryota</taxon>
        <taxon>Metazoa</taxon>
        <taxon>Spiralia</taxon>
        <taxon>Lophotrochozoa</taxon>
        <taxon>Platyhelminthes</taxon>
        <taxon>Cestoda</taxon>
        <taxon>Eucestoda</taxon>
        <taxon>Diphyllobothriidea</taxon>
        <taxon>Diphyllobothriidae</taxon>
        <taxon>Schistocephalus</taxon>
    </lineage>
</organism>
<dbReference type="GO" id="GO:0005829">
    <property type="term" value="C:cytosol"/>
    <property type="evidence" value="ECO:0007669"/>
    <property type="project" value="TreeGrafter"/>
</dbReference>
<keyword evidence="9" id="KW-0539">Nucleus</keyword>
<keyword evidence="4 9" id="KW-0418">Kinase</keyword>
<evidence type="ECO:0000313" key="11">
    <source>
        <dbReference type="EMBL" id="VDM01425.1"/>
    </source>
</evidence>
<comment type="cofactor">
    <cofactor evidence="9">
        <name>Mg(2+)</name>
        <dbReference type="ChEBI" id="CHEBI:18420"/>
    </cofactor>
    <text evidence="9">Requires a divalent cation, most likely magnesium in vivo, as an electrophilic catalyst to aid phosphoryl group transfer. It is the chelate of the metal and the nucleotide that is the actual substrate.</text>
</comment>
<dbReference type="EC" id="2.7.1.15" evidence="9"/>
<feature type="binding site" evidence="9">
    <location>
        <position position="356"/>
    </location>
    <ligand>
        <name>K(+)</name>
        <dbReference type="ChEBI" id="CHEBI:29103"/>
    </ligand>
</feature>
<comment type="caution">
    <text evidence="9">Lacks conserved residue(s) required for the propagation of feature annotation.</text>
</comment>
<comment type="catalytic activity">
    <reaction evidence="9">
        <text>D-ribose + ATP = D-ribose 5-phosphate + ADP + H(+)</text>
        <dbReference type="Rhea" id="RHEA:13697"/>
        <dbReference type="ChEBI" id="CHEBI:15378"/>
        <dbReference type="ChEBI" id="CHEBI:30616"/>
        <dbReference type="ChEBI" id="CHEBI:47013"/>
        <dbReference type="ChEBI" id="CHEBI:78346"/>
        <dbReference type="ChEBI" id="CHEBI:456216"/>
        <dbReference type="EC" id="2.7.1.15"/>
    </reaction>
</comment>
<evidence type="ECO:0000256" key="3">
    <source>
        <dbReference type="ARBA" id="ARBA00022741"/>
    </source>
</evidence>
<keyword evidence="8 9" id="KW-0119">Carbohydrate metabolism</keyword>
<comment type="function">
    <text evidence="9">Catalyzes the phosphorylation of ribose at O-5 in a reaction requiring ATP and magnesium. The resulting D-ribose-5-phosphate can then be used either for sythesis of nucleotides, histidine, and tryptophan, or as a component of the pentose phosphate pathway.</text>
</comment>
<dbReference type="GO" id="GO:0005524">
    <property type="term" value="F:ATP binding"/>
    <property type="evidence" value="ECO:0007669"/>
    <property type="project" value="UniProtKB-UniRule"/>
</dbReference>
<keyword evidence="2 9" id="KW-0479">Metal-binding</keyword>
<feature type="binding site" evidence="9">
    <location>
        <position position="353"/>
    </location>
    <ligand>
        <name>K(+)</name>
        <dbReference type="ChEBI" id="CHEBI:29103"/>
    </ligand>
</feature>
<evidence type="ECO:0000259" key="10">
    <source>
        <dbReference type="Pfam" id="PF00294"/>
    </source>
</evidence>
<evidence type="ECO:0000256" key="4">
    <source>
        <dbReference type="ARBA" id="ARBA00022777"/>
    </source>
</evidence>
<dbReference type="InterPro" id="IPR011611">
    <property type="entry name" value="PfkB_dom"/>
</dbReference>
<evidence type="ECO:0000313" key="12">
    <source>
        <dbReference type="Proteomes" id="UP000275846"/>
    </source>
</evidence>
<reference evidence="11 12" key="2">
    <citation type="submission" date="2018-11" db="EMBL/GenBank/DDBJ databases">
        <authorList>
            <consortium name="Pathogen Informatics"/>
        </authorList>
    </citation>
    <scope>NUCLEOTIDE SEQUENCE [LARGE SCALE GENOMIC DNA]</scope>
    <source>
        <strain evidence="11 12">NST_G2</strain>
    </source>
</reference>
<feature type="binding site" evidence="9">
    <location>
        <position position="358"/>
    </location>
    <ligand>
        <name>K(+)</name>
        <dbReference type="ChEBI" id="CHEBI:29103"/>
    </ligand>
</feature>
<dbReference type="AlphaFoldDB" id="A0A183TEY8"/>
<dbReference type="PANTHER" id="PTHR10584">
    <property type="entry name" value="SUGAR KINASE"/>
    <property type="match status" value="1"/>
</dbReference>
<dbReference type="GO" id="GO:0004747">
    <property type="term" value="F:ribokinase activity"/>
    <property type="evidence" value="ECO:0007669"/>
    <property type="project" value="UniProtKB-UniRule"/>
</dbReference>
<comment type="similarity">
    <text evidence="9">Belongs to the carbohydrate kinase PfkB family. Ribokinase subfamily.</text>
</comment>
<comment type="pathway">
    <text evidence="9">Carbohydrate metabolism; D-ribose degradation; D-ribose 5-phosphate from beta-D-ribopyranose: step 2/2.</text>
</comment>
<dbReference type="Gene3D" id="3.40.1190.20">
    <property type="match status" value="1"/>
</dbReference>
<dbReference type="GO" id="GO:0046872">
    <property type="term" value="F:metal ion binding"/>
    <property type="evidence" value="ECO:0007669"/>
    <property type="project" value="UniProtKB-KW"/>
</dbReference>
<protein>
    <recommendedName>
        <fullName evidence="9">Ribokinase</fullName>
        <shortName evidence="9">RK</shortName>
        <ecNumber evidence="9">2.7.1.15</ecNumber>
    </recommendedName>
</protein>
<dbReference type="PANTHER" id="PTHR10584:SF166">
    <property type="entry name" value="RIBOKINASE"/>
    <property type="match status" value="1"/>
</dbReference>
<comment type="subunit">
    <text evidence="9">Homodimer.</text>
</comment>
<feature type="binding site" evidence="9">
    <location>
        <position position="315"/>
    </location>
    <ligand>
        <name>K(+)</name>
        <dbReference type="ChEBI" id="CHEBI:29103"/>
    </ligand>
</feature>
<dbReference type="InterPro" id="IPR002139">
    <property type="entry name" value="Ribo/fructo_kinase"/>
</dbReference>
<evidence type="ECO:0000256" key="1">
    <source>
        <dbReference type="ARBA" id="ARBA00022679"/>
    </source>
</evidence>
<comment type="activity regulation">
    <text evidence="9">Activated by a monovalent cation that binds near, but not in, the active site. The most likely occupant of the site in vivo is potassium. Ion binding induces a conformational change that may alter substrate affinity.</text>
</comment>
<evidence type="ECO:0000256" key="7">
    <source>
        <dbReference type="ARBA" id="ARBA00022958"/>
    </source>
</evidence>
<keyword evidence="3 9" id="KW-0547">Nucleotide-binding</keyword>
<evidence type="ECO:0000256" key="9">
    <source>
        <dbReference type="HAMAP-Rule" id="MF_03215"/>
    </source>
</evidence>
<proteinExistence type="inferred from homology"/>
<dbReference type="CDD" id="cd01174">
    <property type="entry name" value="ribokinase"/>
    <property type="match status" value="1"/>
</dbReference>
<name>A0A183TEY8_SCHSO</name>
<evidence type="ECO:0000256" key="6">
    <source>
        <dbReference type="ARBA" id="ARBA00022842"/>
    </source>
</evidence>
<dbReference type="EMBL" id="UYSU01039543">
    <property type="protein sequence ID" value="VDM01425.1"/>
    <property type="molecule type" value="Genomic_DNA"/>
</dbReference>
<dbReference type="InterPro" id="IPR029056">
    <property type="entry name" value="Ribokinase-like"/>
</dbReference>
<feature type="binding site" evidence="9">
    <location>
        <begin position="65"/>
        <end position="69"/>
    </location>
    <ligand>
        <name>substrate</name>
    </ligand>
</feature>
<feature type="binding site" evidence="9">
    <location>
        <position position="317"/>
    </location>
    <ligand>
        <name>K(+)</name>
        <dbReference type="ChEBI" id="CHEBI:29103"/>
    </ligand>
</feature>
<keyword evidence="5 9" id="KW-0067">ATP-binding</keyword>
<evidence type="ECO:0000256" key="2">
    <source>
        <dbReference type="ARBA" id="ARBA00022723"/>
    </source>
</evidence>
<reference evidence="13" key="1">
    <citation type="submission" date="2016-06" db="UniProtKB">
        <authorList>
            <consortium name="WormBaseParasite"/>
        </authorList>
    </citation>
    <scope>IDENTIFICATION</scope>
</reference>
<gene>
    <name evidence="11" type="ORF">SSLN_LOCUS15039</name>
</gene>
<dbReference type="UniPathway" id="UPA00916">
    <property type="reaction ID" value="UER00889"/>
</dbReference>
<keyword evidence="7 9" id="KW-0630">Potassium</keyword>
<keyword evidence="9" id="KW-0963">Cytoplasm</keyword>
<keyword evidence="12" id="KW-1185">Reference proteome</keyword>
<feature type="active site" description="Proton acceptor" evidence="9">
    <location>
        <position position="321"/>
    </location>
</feature>
<feature type="binding site" evidence="9">
    <location>
        <position position="362"/>
    </location>
    <ligand>
        <name>K(+)</name>
        <dbReference type="ChEBI" id="CHEBI:29103"/>
    </ligand>
</feature>
<sequence length="383" mass="41667">MKILTICYFYLPTVTMDLTVVGSINTDLIWLVLFFDTLRISSYSGRFPLPGETIEGTKFAVGYGGKGANQCVAARKLGAAVSLVSRVIILSSSIPGGYVFFSGTVPLSTTAASGVAIITVEQTFGNNHIIIVPGANNEISVEDVDEAVKKGNLVFLDCFLAVIMMFCIINCKANADATLHAMEWAKAHDVLTILDPAPAPSSHSAFAPLLPRFLAASSIVCPNETEAAVLTGIPRWEVQPDQIPEASIPWLLDLWKRGVKYPLVTLGMSGVIALLPRSESTLITAVDVRVLHCDQLPDDKAIFHLRAPVHAKAMDTTGAGDCFTGTLAFYISKYPSLKMVEKIRRSVWIASQSVLRMGTQASFHSREELLPSLFDEKKEFMWP</sequence>
<dbReference type="OrthoDB" id="415590at2759"/>
<feature type="binding site" evidence="9">
    <location>
        <begin position="265"/>
        <end position="270"/>
    </location>
    <ligand>
        <name>ATP</name>
        <dbReference type="ChEBI" id="CHEBI:30616"/>
    </ligand>
</feature>
<keyword evidence="6 9" id="KW-0460">Magnesium</keyword>
<feature type="binding site" evidence="9">
    <location>
        <position position="321"/>
    </location>
    <ligand>
        <name>substrate</name>
    </ligand>
</feature>
<feature type="binding site" evidence="9">
    <location>
        <position position="223"/>
    </location>
    <ligand>
        <name>ATP</name>
        <dbReference type="ChEBI" id="CHEBI:30616"/>
    </ligand>
</feature>
<dbReference type="STRING" id="70667.A0A183TEY8"/>
<dbReference type="HAMAP" id="MF_01987">
    <property type="entry name" value="Ribokinase"/>
    <property type="match status" value="1"/>
</dbReference>
<dbReference type="PRINTS" id="PR00990">
    <property type="entry name" value="RIBOKINASE"/>
</dbReference>
<dbReference type="WBParaSite" id="SSLN_0001560001-mRNA-1">
    <property type="protein sequence ID" value="SSLN_0001560001-mRNA-1"/>
    <property type="gene ID" value="SSLN_0001560001"/>
</dbReference>
<feature type="domain" description="Carbohydrate kinase PfkB" evidence="10">
    <location>
        <begin position="20"/>
        <end position="87"/>
    </location>
</feature>
<evidence type="ECO:0000256" key="8">
    <source>
        <dbReference type="ARBA" id="ARBA00023277"/>
    </source>
</evidence>
<feature type="domain" description="Carbohydrate kinase PfkB" evidence="10">
    <location>
        <begin position="108"/>
        <end position="363"/>
    </location>
</feature>
<dbReference type="GO" id="GO:0005634">
    <property type="term" value="C:nucleus"/>
    <property type="evidence" value="ECO:0007669"/>
    <property type="project" value="UniProtKB-SubCell"/>
</dbReference>
<feature type="binding site" evidence="9">
    <location>
        <begin position="320"/>
        <end position="321"/>
    </location>
    <ligand>
        <name>ATP</name>
        <dbReference type="ChEBI" id="CHEBI:30616"/>
    </ligand>
</feature>
<dbReference type="SUPFAM" id="SSF53613">
    <property type="entry name" value="Ribokinase-like"/>
    <property type="match status" value="1"/>
</dbReference>
<dbReference type="GO" id="GO:0019303">
    <property type="term" value="P:D-ribose catabolic process"/>
    <property type="evidence" value="ECO:0007669"/>
    <property type="project" value="UniProtKB-UniRule"/>
</dbReference>
<accession>A0A183TEY8</accession>
<dbReference type="Pfam" id="PF00294">
    <property type="entry name" value="PfkB"/>
    <property type="match status" value="2"/>
</dbReference>
<evidence type="ECO:0000313" key="13">
    <source>
        <dbReference type="WBParaSite" id="SSLN_0001560001-mRNA-1"/>
    </source>
</evidence>
<dbReference type="InterPro" id="IPR011877">
    <property type="entry name" value="Ribokinase"/>
</dbReference>
<comment type="subcellular location">
    <subcellularLocation>
        <location evidence="9">Cytoplasm</location>
    </subcellularLocation>
    <subcellularLocation>
        <location evidence="9">Nucleus</location>
    </subcellularLocation>
</comment>
<dbReference type="Proteomes" id="UP000275846">
    <property type="component" value="Unassembled WGS sequence"/>
</dbReference>
<keyword evidence="1 9" id="KW-0808">Transferase</keyword>
<evidence type="ECO:0000256" key="5">
    <source>
        <dbReference type="ARBA" id="ARBA00022840"/>
    </source>
</evidence>